<evidence type="ECO:0008006" key="3">
    <source>
        <dbReference type="Google" id="ProtNLM"/>
    </source>
</evidence>
<evidence type="ECO:0000313" key="2">
    <source>
        <dbReference type="Proteomes" id="UP000054995"/>
    </source>
</evidence>
<keyword evidence="2" id="KW-1185">Reference proteome</keyword>
<reference evidence="1 2" key="1">
    <citation type="submission" date="2015-01" db="EMBL/GenBank/DDBJ databases">
        <title>Evolution of Trichinella species and genotypes.</title>
        <authorList>
            <person name="Korhonen P.K."/>
            <person name="Edoardo P."/>
            <person name="Giuseppe L.R."/>
            <person name="Gasser R.B."/>
        </authorList>
    </citation>
    <scope>NUCLEOTIDE SEQUENCE [LARGE SCALE GENOMIC DNA]</scope>
    <source>
        <strain evidence="1">ISS470</strain>
    </source>
</reference>
<name>A0A0V1F2G6_TRIPS</name>
<organism evidence="1 2">
    <name type="scientific">Trichinella pseudospiralis</name>
    <name type="common">Parasitic roundworm</name>
    <dbReference type="NCBI Taxonomy" id="6337"/>
    <lineage>
        <taxon>Eukaryota</taxon>
        <taxon>Metazoa</taxon>
        <taxon>Ecdysozoa</taxon>
        <taxon>Nematoda</taxon>
        <taxon>Enoplea</taxon>
        <taxon>Dorylaimia</taxon>
        <taxon>Trichinellida</taxon>
        <taxon>Trichinellidae</taxon>
        <taxon>Trichinella</taxon>
    </lineage>
</organism>
<dbReference type="AlphaFoldDB" id="A0A0V1F2G6"/>
<protein>
    <recommendedName>
        <fullName evidence="3">Peptidase aspartic putative domain-containing protein</fullName>
    </recommendedName>
</protein>
<sequence>MCLLDTGCQLLLVRKKIANQLGLKGHPEHSEVSPERRAAEIDVLIGMDFHHKFATNETIKSGENGPHAIESSLGVLMFSEIETENDDETLQKFWKLDSMGIQEPSNEVHGSNLFLKDSIHYDGSRYVVELPWINNMKMLPDNFELANGKDDVEKPGCRIAKYKGIPSMSTWTQVQLCKATWWVYCFAFDFIR</sequence>
<dbReference type="OrthoDB" id="5872686at2759"/>
<accession>A0A0V1F2G6</accession>
<proteinExistence type="predicted"/>
<evidence type="ECO:0000313" key="1">
    <source>
        <dbReference type="EMBL" id="KRY80183.1"/>
    </source>
</evidence>
<gene>
    <name evidence="1" type="ORF">T4D_948</name>
</gene>
<dbReference type="EMBL" id="JYDT01000724">
    <property type="protein sequence ID" value="KRY80183.1"/>
    <property type="molecule type" value="Genomic_DNA"/>
</dbReference>
<comment type="caution">
    <text evidence="1">The sequence shown here is derived from an EMBL/GenBank/DDBJ whole genome shotgun (WGS) entry which is preliminary data.</text>
</comment>
<dbReference type="Proteomes" id="UP000054995">
    <property type="component" value="Unassembled WGS sequence"/>
</dbReference>